<dbReference type="InterPro" id="IPR043504">
    <property type="entry name" value="Peptidase_S1_PA_chymotrypsin"/>
</dbReference>
<reference evidence="4" key="1">
    <citation type="submission" date="2021-12" db="EMBL/GenBank/DDBJ databases">
        <authorList>
            <person name="King R."/>
        </authorList>
    </citation>
    <scope>NUCLEOTIDE SEQUENCE</scope>
</reference>
<keyword evidence="2" id="KW-0732">Signal</keyword>
<evidence type="ECO:0000313" key="4">
    <source>
        <dbReference type="EMBL" id="CAH0407766.1"/>
    </source>
</evidence>
<dbReference type="EMBL" id="OU963902">
    <property type="protein sequence ID" value="CAH0407766.1"/>
    <property type="molecule type" value="Genomic_DNA"/>
</dbReference>
<name>A0ABN8BCK3_CHISP</name>
<evidence type="ECO:0000313" key="5">
    <source>
        <dbReference type="Proteomes" id="UP001153292"/>
    </source>
</evidence>
<dbReference type="Gene3D" id="2.40.10.10">
    <property type="entry name" value="Trypsin-like serine proteases"/>
    <property type="match status" value="1"/>
</dbReference>
<dbReference type="InterPro" id="IPR001254">
    <property type="entry name" value="Trypsin_dom"/>
</dbReference>
<accession>A0ABN8BCK3</accession>
<protein>
    <recommendedName>
        <fullName evidence="3">Peptidase S1 domain-containing protein</fullName>
    </recommendedName>
</protein>
<evidence type="ECO:0000256" key="1">
    <source>
        <dbReference type="SAM" id="MobiDB-lite"/>
    </source>
</evidence>
<feature type="signal peptide" evidence="2">
    <location>
        <begin position="1"/>
        <end position="22"/>
    </location>
</feature>
<feature type="domain" description="Peptidase S1" evidence="3">
    <location>
        <begin position="415"/>
        <end position="670"/>
    </location>
</feature>
<proteinExistence type="predicted"/>
<feature type="region of interest" description="Disordered" evidence="1">
    <location>
        <begin position="158"/>
        <end position="177"/>
    </location>
</feature>
<dbReference type="InterPro" id="IPR009003">
    <property type="entry name" value="Peptidase_S1_PA"/>
</dbReference>
<evidence type="ECO:0000256" key="2">
    <source>
        <dbReference type="SAM" id="SignalP"/>
    </source>
</evidence>
<feature type="chain" id="PRO_5045587602" description="Peptidase S1 domain-containing protein" evidence="2">
    <location>
        <begin position="23"/>
        <end position="682"/>
    </location>
</feature>
<evidence type="ECO:0000259" key="3">
    <source>
        <dbReference type="PROSITE" id="PS50240"/>
    </source>
</evidence>
<gene>
    <name evidence="4" type="ORF">CHILSU_LOCUS11169</name>
</gene>
<keyword evidence="5" id="KW-1185">Reference proteome</keyword>
<dbReference type="PROSITE" id="PS50240">
    <property type="entry name" value="TRYPSIN_DOM"/>
    <property type="match status" value="1"/>
</dbReference>
<sequence>MNSGVIVLVIYVLILTTISVDSSTSSSEIREASNEFLNISTTNRNINISISLSSENPPRKVSLKKWQVGRVSRKHYEIVNMLWRKTKLFKNNEVSKTTAIDSRTERRKSTRRRKAPLTVHKLQFQTTTSTPSYIEFYYLDDNDERLKRTDTFIKKAYSREKHKAQSRHLTRDNTNKKRERYPIQSFHINKPGFQLVVPPSQTSNPNFHQKPKLHSKTFYDKQSMYDFIRNKLKSKSAILAKIQSTSKATSSENSYSGETCPATFDIIHENSTALLSSENNFIKYDTTSTEFYDKIKFFEIYDQHTQSPENKLILLSRGSENKIQENYVDSKQVLLEDINKNIGHHDGLYQKHVKKHVHDDIKEDNKHKTNNNNIDELTNIKFQMHSENHTYKYQKSTSKLHIFTTDEEKSSNYTLAAARNASKPVLWSNYPFAAVYIYEPSQIHCDAAALSPHWLLASGACLSRYHSQDPVNEGRSAFVSYCSENWWQPERVIYVKYIIVHPRYHPNDEIRRYMYNIGLIQIAGSMASACFNWSPISIMSHHFAASSGGTLGAAVGWGLDRYDVRYFGTHVPKIPLHIYKALTYSSYCPGDTGYSEMKSKNEAGVTKNIYCLLLPPYRGEDDDPVHGSMLLVGGKLIALYIQEERRSWGIQSAQYTGVWRLVPWIHEVAREPENADSFNIDI</sequence>
<dbReference type="SUPFAM" id="SSF50494">
    <property type="entry name" value="Trypsin-like serine proteases"/>
    <property type="match status" value="1"/>
</dbReference>
<organism evidence="4 5">
    <name type="scientific">Chilo suppressalis</name>
    <name type="common">Asiatic rice borer moth</name>
    <dbReference type="NCBI Taxonomy" id="168631"/>
    <lineage>
        <taxon>Eukaryota</taxon>
        <taxon>Metazoa</taxon>
        <taxon>Ecdysozoa</taxon>
        <taxon>Arthropoda</taxon>
        <taxon>Hexapoda</taxon>
        <taxon>Insecta</taxon>
        <taxon>Pterygota</taxon>
        <taxon>Neoptera</taxon>
        <taxon>Endopterygota</taxon>
        <taxon>Lepidoptera</taxon>
        <taxon>Glossata</taxon>
        <taxon>Ditrysia</taxon>
        <taxon>Pyraloidea</taxon>
        <taxon>Crambidae</taxon>
        <taxon>Crambinae</taxon>
        <taxon>Chilo</taxon>
    </lineage>
</organism>
<dbReference type="Proteomes" id="UP001153292">
    <property type="component" value="Chromosome 9"/>
</dbReference>